<dbReference type="SUPFAM" id="SSF55486">
    <property type="entry name" value="Metalloproteases ('zincins'), catalytic domain"/>
    <property type="match status" value="1"/>
</dbReference>
<evidence type="ECO:0000259" key="9">
    <source>
        <dbReference type="Pfam" id="PF14521"/>
    </source>
</evidence>
<evidence type="ECO:0000256" key="5">
    <source>
        <dbReference type="ARBA" id="ARBA00022801"/>
    </source>
</evidence>
<evidence type="ECO:0000256" key="4">
    <source>
        <dbReference type="ARBA" id="ARBA00022723"/>
    </source>
</evidence>
<comment type="caution">
    <text evidence="10">The sequence shown here is derived from an EMBL/GenBank/DDBJ whole genome shotgun (WGS) entry which is preliminary data.</text>
</comment>
<evidence type="ECO:0000313" key="10">
    <source>
        <dbReference type="EMBL" id="CAF9918724.1"/>
    </source>
</evidence>
<dbReference type="InterPro" id="IPR024079">
    <property type="entry name" value="MetalloPept_cat_dom_sf"/>
</dbReference>
<evidence type="ECO:0000256" key="2">
    <source>
        <dbReference type="ARBA" id="ARBA00010279"/>
    </source>
</evidence>
<dbReference type="Gene3D" id="3.40.390.10">
    <property type="entry name" value="Collagenase (Catalytic Domain)"/>
    <property type="match status" value="1"/>
</dbReference>
<dbReference type="GO" id="GO:0046872">
    <property type="term" value="F:metal ion binding"/>
    <property type="evidence" value="ECO:0007669"/>
    <property type="project" value="UniProtKB-KW"/>
</dbReference>
<evidence type="ECO:0000256" key="1">
    <source>
        <dbReference type="ARBA" id="ARBA00001947"/>
    </source>
</evidence>
<name>A0A8H3F680_9LECA</name>
<dbReference type="Pfam" id="PF14521">
    <property type="entry name" value="Aspzincin_M35"/>
    <property type="match status" value="1"/>
</dbReference>
<dbReference type="InterPro" id="IPR050414">
    <property type="entry name" value="Fungal_M35_metalloproteases"/>
</dbReference>
<accession>A0A8H3F680</accession>
<comment type="cofactor">
    <cofactor evidence="1">
        <name>Zn(2+)</name>
        <dbReference type="ChEBI" id="CHEBI:29105"/>
    </cofactor>
</comment>
<evidence type="ECO:0000256" key="7">
    <source>
        <dbReference type="ARBA" id="ARBA00023049"/>
    </source>
</evidence>
<dbReference type="OrthoDB" id="2119228at2759"/>
<keyword evidence="8" id="KW-0732">Signal</keyword>
<evidence type="ECO:0000256" key="3">
    <source>
        <dbReference type="ARBA" id="ARBA00022670"/>
    </source>
</evidence>
<dbReference type="GO" id="GO:0006508">
    <property type="term" value="P:proteolysis"/>
    <property type="evidence" value="ECO:0007669"/>
    <property type="project" value="UniProtKB-KW"/>
</dbReference>
<evidence type="ECO:0000256" key="6">
    <source>
        <dbReference type="ARBA" id="ARBA00022833"/>
    </source>
</evidence>
<keyword evidence="5" id="KW-0378">Hydrolase</keyword>
<dbReference type="PANTHER" id="PTHR37016:SF3">
    <property type="entry name" value="NEUTRAL PROTEASE 2-RELATED"/>
    <property type="match status" value="1"/>
</dbReference>
<evidence type="ECO:0000313" key="11">
    <source>
        <dbReference type="Proteomes" id="UP000664534"/>
    </source>
</evidence>
<feature type="chain" id="PRO_5034569775" description="Lysine-specific metallo-endopeptidase domain-containing protein" evidence="8">
    <location>
        <begin position="21"/>
        <end position="402"/>
    </location>
</feature>
<dbReference type="AlphaFoldDB" id="A0A8H3F680"/>
<gene>
    <name evidence="10" type="ORF">IMSHALPRED_004388</name>
</gene>
<dbReference type="PANTHER" id="PTHR37016">
    <property type="match status" value="1"/>
</dbReference>
<dbReference type="EMBL" id="CAJPDT010000021">
    <property type="protein sequence ID" value="CAF9918724.1"/>
    <property type="molecule type" value="Genomic_DNA"/>
</dbReference>
<keyword evidence="7" id="KW-0482">Metalloprotease</keyword>
<keyword evidence="4" id="KW-0479">Metal-binding</keyword>
<keyword evidence="6" id="KW-0862">Zinc</keyword>
<proteinExistence type="inferred from homology"/>
<comment type="similarity">
    <text evidence="2">Belongs to the peptidase M35 family.</text>
</comment>
<keyword evidence="3" id="KW-0645">Protease</keyword>
<organism evidence="10 11">
    <name type="scientific">Imshaugia aleurites</name>
    <dbReference type="NCBI Taxonomy" id="172621"/>
    <lineage>
        <taxon>Eukaryota</taxon>
        <taxon>Fungi</taxon>
        <taxon>Dikarya</taxon>
        <taxon>Ascomycota</taxon>
        <taxon>Pezizomycotina</taxon>
        <taxon>Lecanoromycetes</taxon>
        <taxon>OSLEUM clade</taxon>
        <taxon>Lecanoromycetidae</taxon>
        <taxon>Lecanorales</taxon>
        <taxon>Lecanorineae</taxon>
        <taxon>Parmeliaceae</taxon>
        <taxon>Imshaugia</taxon>
    </lineage>
</organism>
<keyword evidence="11" id="KW-1185">Reference proteome</keyword>
<evidence type="ECO:0000256" key="8">
    <source>
        <dbReference type="SAM" id="SignalP"/>
    </source>
</evidence>
<reference evidence="10" key="1">
    <citation type="submission" date="2021-03" db="EMBL/GenBank/DDBJ databases">
        <authorList>
            <person name="Tagirdzhanova G."/>
        </authorList>
    </citation>
    <scope>NUCLEOTIDE SEQUENCE</scope>
</reference>
<dbReference type="Proteomes" id="UP000664534">
    <property type="component" value="Unassembled WGS sequence"/>
</dbReference>
<dbReference type="InterPro" id="IPR029463">
    <property type="entry name" value="Lys_MEP"/>
</dbReference>
<dbReference type="GO" id="GO:0004222">
    <property type="term" value="F:metalloendopeptidase activity"/>
    <property type="evidence" value="ECO:0007669"/>
    <property type="project" value="InterPro"/>
</dbReference>
<feature type="domain" description="Lysine-specific metallo-endopeptidase" evidence="9">
    <location>
        <begin position="91"/>
        <end position="243"/>
    </location>
</feature>
<sequence>MRIQSSLCLSLSVFVASAVANPIEQPSAVRTVADLAKRVGIEPSAYPYGPADVNEFSYQGWDPNDAGQRADALKLHNAWYDWSNMVAFAWAEADQVTDTFKRWFDASNAQDVKNVLEKMMTGFAGIPQPTPMMTSWICERDDIKGQCTPSRNAYSVSNKGQFHFCPPGLALPNARDLTCADLDAFISSKMKSVAFTMLHESTHWQLVGDAALGQHITDKAYAAYDCFNLDPASKLINAQNYGYLGAEAYYKRKGCTFSDPTPVAIDPDDIGSDDFSVSPATFASGWCGIHVTQYQKNEPGSCPTCNNPEYQFEVCVKDANGVVLNQFPGSSGCGIFVALDGVGQPIDTALPNLVYVTAGAVDSDAVLFNYGDQNWGSNDQAHHSNFGAYDSGSRQGDTGFSC</sequence>
<feature type="signal peptide" evidence="8">
    <location>
        <begin position="1"/>
        <end position="20"/>
    </location>
</feature>
<protein>
    <recommendedName>
        <fullName evidence="9">Lysine-specific metallo-endopeptidase domain-containing protein</fullName>
    </recommendedName>
</protein>